<gene>
    <name evidence="1" type="ORF">KU306_12100</name>
</gene>
<evidence type="ECO:0000313" key="2">
    <source>
        <dbReference type="Proteomes" id="UP001058330"/>
    </source>
</evidence>
<dbReference type="InterPro" id="IPR055766">
    <property type="entry name" value="DUF7342"/>
</dbReference>
<reference evidence="1" key="1">
    <citation type="submission" date="2021-07" db="EMBL/GenBank/DDBJ databases">
        <title>Studies on halocins as antimicrobial molecules from haloarchaea.</title>
        <authorList>
            <person name="Kumar S."/>
            <person name="Khare S.K."/>
        </authorList>
    </citation>
    <scope>NUCLEOTIDE SEQUENCE</scope>
    <source>
        <strain evidence="1">NCIM 5678</strain>
    </source>
</reference>
<protein>
    <recommendedName>
        <fullName evidence="3">MarR family transcriptional regulator</fullName>
    </recommendedName>
</protein>
<name>A0ABY5RBC3_HALLR</name>
<dbReference type="Gene3D" id="1.10.10.10">
    <property type="entry name" value="Winged helix-like DNA-binding domain superfamily/Winged helix DNA-binding domain"/>
    <property type="match status" value="1"/>
</dbReference>
<sequence length="100" mass="11223">MPDDWTEVSTPEERVHTIAESMSGSRTVEWIAEQAEVDEETAQVVLATMVDAGTLTRDGDRYEVNEYAAVADYIRDIGEETEEGILIPWETIDEFESPPS</sequence>
<evidence type="ECO:0008006" key="3">
    <source>
        <dbReference type="Google" id="ProtNLM"/>
    </source>
</evidence>
<dbReference type="EMBL" id="CP078063">
    <property type="protein sequence ID" value="UVE49646.1"/>
    <property type="molecule type" value="Genomic_DNA"/>
</dbReference>
<organism evidence="1 2">
    <name type="scientific">Haloferax larsenii</name>
    <dbReference type="NCBI Taxonomy" id="302484"/>
    <lineage>
        <taxon>Archaea</taxon>
        <taxon>Methanobacteriati</taxon>
        <taxon>Methanobacteriota</taxon>
        <taxon>Stenosarchaea group</taxon>
        <taxon>Halobacteria</taxon>
        <taxon>Halobacteriales</taxon>
        <taxon>Haloferacaceae</taxon>
        <taxon>Haloferax</taxon>
    </lineage>
</organism>
<accession>A0ABY5RBC3</accession>
<proteinExistence type="predicted"/>
<dbReference type="RefSeq" id="WP_258302072.1">
    <property type="nucleotide sequence ID" value="NZ_CP078063.1"/>
</dbReference>
<dbReference type="GeneID" id="74529660"/>
<keyword evidence="2" id="KW-1185">Reference proteome</keyword>
<evidence type="ECO:0000313" key="1">
    <source>
        <dbReference type="EMBL" id="UVE49646.1"/>
    </source>
</evidence>
<dbReference type="Proteomes" id="UP001058330">
    <property type="component" value="Chromosome"/>
</dbReference>
<dbReference type="Pfam" id="PF24033">
    <property type="entry name" value="DUF7342"/>
    <property type="match status" value="1"/>
</dbReference>
<dbReference type="InterPro" id="IPR036388">
    <property type="entry name" value="WH-like_DNA-bd_sf"/>
</dbReference>